<name>A0AAD9NWZ3_RIDPI</name>
<proteinExistence type="inferred from homology"/>
<evidence type="ECO:0000256" key="4">
    <source>
        <dbReference type="ARBA" id="ARBA00022989"/>
    </source>
</evidence>
<comment type="caution">
    <text evidence="7">The sequence shown here is derived from an EMBL/GenBank/DDBJ whole genome shotgun (WGS) entry which is preliminary data.</text>
</comment>
<dbReference type="AlphaFoldDB" id="A0AAD9NWZ3"/>
<gene>
    <name evidence="7" type="ORF">NP493_286g02094</name>
</gene>
<evidence type="ECO:0000256" key="5">
    <source>
        <dbReference type="ARBA" id="ARBA00023136"/>
    </source>
</evidence>
<protein>
    <recommendedName>
        <fullName evidence="9">Mpv17-like protein 2</fullName>
    </recommendedName>
</protein>
<evidence type="ECO:0000256" key="2">
    <source>
        <dbReference type="ARBA" id="ARBA00006824"/>
    </source>
</evidence>
<dbReference type="PANTHER" id="PTHR11266">
    <property type="entry name" value="PEROXISOMAL MEMBRANE PROTEIN 2, PXMP2 MPV17"/>
    <property type="match status" value="1"/>
</dbReference>
<evidence type="ECO:0000313" key="7">
    <source>
        <dbReference type="EMBL" id="KAK2184016.1"/>
    </source>
</evidence>
<keyword evidence="3 6" id="KW-0812">Transmembrane</keyword>
<evidence type="ECO:0008006" key="9">
    <source>
        <dbReference type="Google" id="ProtNLM"/>
    </source>
</evidence>
<dbReference type="GO" id="GO:0016020">
    <property type="term" value="C:membrane"/>
    <property type="evidence" value="ECO:0007669"/>
    <property type="project" value="UniProtKB-SubCell"/>
</dbReference>
<dbReference type="GO" id="GO:0005739">
    <property type="term" value="C:mitochondrion"/>
    <property type="evidence" value="ECO:0007669"/>
    <property type="project" value="TreeGrafter"/>
</dbReference>
<dbReference type="EMBL" id="JAODUO010000286">
    <property type="protein sequence ID" value="KAK2184016.1"/>
    <property type="molecule type" value="Genomic_DNA"/>
</dbReference>
<sequence length="234" mass="27566">MATLNIVLQKFAAFRFVQGKTRLLFTKYLLLTNTVITVSLSGTGDALQQYYEKVQKRQKHWNSVRTRHVCWTGAVIGPMCHFWYRYLEDILPGRTIMPVMKKLFLDQVVFTPVYISVFLIMLGCFERATLGEMMHDLQHKGVVLLKADWIIWPPAQMVNFCLLPVQYRVLYDNTISLGFDCYYSHVKYRTDQDSELDRNVVHWSSTHMDEPDEEEYDEDEHLHGSVHLREFFSI</sequence>
<dbReference type="Pfam" id="PF04117">
    <property type="entry name" value="Mpv17_PMP22"/>
    <property type="match status" value="1"/>
</dbReference>
<keyword evidence="4 6" id="KW-1133">Transmembrane helix</keyword>
<reference evidence="7" key="1">
    <citation type="journal article" date="2023" name="Mol. Biol. Evol.">
        <title>Third-Generation Sequencing Reveals the Adaptive Role of the Epigenome in Three Deep-Sea Polychaetes.</title>
        <authorList>
            <person name="Perez M."/>
            <person name="Aroh O."/>
            <person name="Sun Y."/>
            <person name="Lan Y."/>
            <person name="Juniper S.K."/>
            <person name="Young C.R."/>
            <person name="Angers B."/>
            <person name="Qian P.Y."/>
        </authorList>
    </citation>
    <scope>NUCLEOTIDE SEQUENCE</scope>
    <source>
        <strain evidence="7">R07B-5</strain>
    </source>
</reference>
<dbReference type="PANTHER" id="PTHR11266:SF8">
    <property type="entry name" value="MPV17-LIKE PROTEIN 2"/>
    <property type="match status" value="1"/>
</dbReference>
<evidence type="ECO:0000313" key="8">
    <source>
        <dbReference type="Proteomes" id="UP001209878"/>
    </source>
</evidence>
<dbReference type="GO" id="GO:0061668">
    <property type="term" value="P:mitochondrial ribosome assembly"/>
    <property type="evidence" value="ECO:0007669"/>
    <property type="project" value="TreeGrafter"/>
</dbReference>
<organism evidence="7 8">
    <name type="scientific">Ridgeia piscesae</name>
    <name type="common">Tubeworm</name>
    <dbReference type="NCBI Taxonomy" id="27915"/>
    <lineage>
        <taxon>Eukaryota</taxon>
        <taxon>Metazoa</taxon>
        <taxon>Spiralia</taxon>
        <taxon>Lophotrochozoa</taxon>
        <taxon>Annelida</taxon>
        <taxon>Polychaeta</taxon>
        <taxon>Sedentaria</taxon>
        <taxon>Canalipalpata</taxon>
        <taxon>Sabellida</taxon>
        <taxon>Siboglinidae</taxon>
        <taxon>Ridgeia</taxon>
    </lineage>
</organism>
<dbReference type="Proteomes" id="UP001209878">
    <property type="component" value="Unassembled WGS sequence"/>
</dbReference>
<feature type="transmembrane region" description="Helical" evidence="6">
    <location>
        <begin position="104"/>
        <end position="125"/>
    </location>
</feature>
<accession>A0AAD9NWZ3</accession>
<evidence type="ECO:0000256" key="1">
    <source>
        <dbReference type="ARBA" id="ARBA00004141"/>
    </source>
</evidence>
<evidence type="ECO:0000256" key="6">
    <source>
        <dbReference type="RuleBase" id="RU363053"/>
    </source>
</evidence>
<keyword evidence="5 6" id="KW-0472">Membrane</keyword>
<feature type="transmembrane region" description="Helical" evidence="6">
    <location>
        <begin position="28"/>
        <end position="47"/>
    </location>
</feature>
<keyword evidence="8" id="KW-1185">Reference proteome</keyword>
<comment type="similarity">
    <text evidence="2 6">Belongs to the peroxisomal membrane protein PXMP2/4 family.</text>
</comment>
<evidence type="ECO:0000256" key="3">
    <source>
        <dbReference type="ARBA" id="ARBA00022692"/>
    </source>
</evidence>
<comment type="subcellular location">
    <subcellularLocation>
        <location evidence="1">Membrane</location>
        <topology evidence="1">Multi-pass membrane protein</topology>
    </subcellularLocation>
</comment>
<dbReference type="InterPro" id="IPR007248">
    <property type="entry name" value="Mpv17_PMP22"/>
</dbReference>